<organism evidence="2 3">
    <name type="scientific">Galerina marginata (strain CBS 339.88)</name>
    <dbReference type="NCBI Taxonomy" id="685588"/>
    <lineage>
        <taxon>Eukaryota</taxon>
        <taxon>Fungi</taxon>
        <taxon>Dikarya</taxon>
        <taxon>Basidiomycota</taxon>
        <taxon>Agaricomycotina</taxon>
        <taxon>Agaricomycetes</taxon>
        <taxon>Agaricomycetidae</taxon>
        <taxon>Agaricales</taxon>
        <taxon>Agaricineae</taxon>
        <taxon>Strophariaceae</taxon>
        <taxon>Galerina</taxon>
    </lineage>
</organism>
<accession>A0A067SYR3</accession>
<dbReference type="AlphaFoldDB" id="A0A067SYR3"/>
<gene>
    <name evidence="2" type="ORF">GALMADRAFT_457773</name>
</gene>
<keyword evidence="3" id="KW-1185">Reference proteome</keyword>
<evidence type="ECO:0000313" key="3">
    <source>
        <dbReference type="Proteomes" id="UP000027222"/>
    </source>
</evidence>
<feature type="transmembrane region" description="Helical" evidence="1">
    <location>
        <begin position="12"/>
        <end position="30"/>
    </location>
</feature>
<proteinExistence type="predicted"/>
<keyword evidence="1" id="KW-0472">Membrane</keyword>
<evidence type="ECO:0000313" key="2">
    <source>
        <dbReference type="EMBL" id="KDR75996.1"/>
    </source>
</evidence>
<dbReference type="EMBL" id="KL142379">
    <property type="protein sequence ID" value="KDR75996.1"/>
    <property type="molecule type" value="Genomic_DNA"/>
</dbReference>
<protein>
    <submittedName>
        <fullName evidence="2">Uncharacterized protein</fullName>
    </submittedName>
</protein>
<name>A0A067SYR3_GALM3</name>
<evidence type="ECO:0000256" key="1">
    <source>
        <dbReference type="SAM" id="Phobius"/>
    </source>
</evidence>
<reference evidence="3" key="1">
    <citation type="journal article" date="2014" name="Proc. Natl. Acad. Sci. U.S.A.">
        <title>Extensive sampling of basidiomycete genomes demonstrates inadequacy of the white-rot/brown-rot paradigm for wood decay fungi.</title>
        <authorList>
            <person name="Riley R."/>
            <person name="Salamov A.A."/>
            <person name="Brown D.W."/>
            <person name="Nagy L.G."/>
            <person name="Floudas D."/>
            <person name="Held B.W."/>
            <person name="Levasseur A."/>
            <person name="Lombard V."/>
            <person name="Morin E."/>
            <person name="Otillar R."/>
            <person name="Lindquist E.A."/>
            <person name="Sun H."/>
            <person name="LaButti K.M."/>
            <person name="Schmutz J."/>
            <person name="Jabbour D."/>
            <person name="Luo H."/>
            <person name="Baker S.E."/>
            <person name="Pisabarro A.G."/>
            <person name="Walton J.D."/>
            <person name="Blanchette R.A."/>
            <person name="Henrissat B."/>
            <person name="Martin F."/>
            <person name="Cullen D."/>
            <person name="Hibbett D.S."/>
            <person name="Grigoriev I.V."/>
        </authorList>
    </citation>
    <scope>NUCLEOTIDE SEQUENCE [LARGE SCALE GENOMIC DNA]</scope>
    <source>
        <strain evidence="3">CBS 339.88</strain>
    </source>
</reference>
<dbReference type="Proteomes" id="UP000027222">
    <property type="component" value="Unassembled WGS sequence"/>
</dbReference>
<sequence>MSSAAAEMQRSLLIALVLGSTIIQCLLRILRQWKQGIQVTAVRTPDRWKDDVGLWGLHLLEYKG</sequence>
<keyword evidence="1" id="KW-0812">Transmembrane</keyword>
<keyword evidence="1" id="KW-1133">Transmembrane helix</keyword>
<dbReference type="HOGENOM" id="CLU_2867787_0_0_1"/>